<dbReference type="GO" id="GO:0008146">
    <property type="term" value="F:sulfotransferase activity"/>
    <property type="evidence" value="ECO:0007669"/>
    <property type="project" value="InterPro"/>
</dbReference>
<sequence>MRQAKAFVKDTPSHIRQRRVVSDRGRPDGIFFLKFSEPENDRGERTNGPQVVVMEQRKPYYQVIDGIPRSPSFCPELLRAALEFCAQKDDVLITAFPKSGTHWMLYITQLILKKGQPVSGLEEFTHNMRLLGIVQIDGWKPNLPLRLFATHFPLRKDTMNPDAKYVYVAQNPWDLCVSDFHHVTTFDVFRFRDGTFEEFFDAFLDGDCAGQGNYFDHVLSDLFACTDAYGEEWASSRRIV</sequence>
<dbReference type="Proteomes" id="UP000821866">
    <property type="component" value="Chromosome 3"/>
</dbReference>
<dbReference type="EMBL" id="JABSTU010000005">
    <property type="protein sequence ID" value="KAH8029459.1"/>
    <property type="molecule type" value="Genomic_DNA"/>
</dbReference>
<dbReference type="Pfam" id="PF00685">
    <property type="entry name" value="Sulfotransfer_1"/>
    <property type="match status" value="1"/>
</dbReference>
<dbReference type="PANTHER" id="PTHR11783">
    <property type="entry name" value="SULFOTRANSFERASE SULT"/>
    <property type="match status" value="1"/>
</dbReference>
<gene>
    <name evidence="4" type="ORF">HPB51_000555</name>
</gene>
<comment type="similarity">
    <text evidence="1">Belongs to the sulfotransferase 1 family.</text>
</comment>
<name>A0A9J6E4H2_RHIMP</name>
<evidence type="ECO:0000256" key="1">
    <source>
        <dbReference type="ARBA" id="ARBA00005771"/>
    </source>
</evidence>
<evidence type="ECO:0000256" key="2">
    <source>
        <dbReference type="ARBA" id="ARBA00022679"/>
    </source>
</evidence>
<comment type="caution">
    <text evidence="4">The sequence shown here is derived from an EMBL/GenBank/DDBJ whole genome shotgun (WGS) entry which is preliminary data.</text>
</comment>
<proteinExistence type="inferred from homology"/>
<evidence type="ECO:0000313" key="5">
    <source>
        <dbReference type="Proteomes" id="UP000821866"/>
    </source>
</evidence>
<dbReference type="SUPFAM" id="SSF52540">
    <property type="entry name" value="P-loop containing nucleoside triphosphate hydrolases"/>
    <property type="match status" value="1"/>
</dbReference>
<feature type="domain" description="Sulfotransferase" evidence="3">
    <location>
        <begin position="88"/>
        <end position="220"/>
    </location>
</feature>
<dbReference type="Gene3D" id="3.40.50.300">
    <property type="entry name" value="P-loop containing nucleotide triphosphate hydrolases"/>
    <property type="match status" value="1"/>
</dbReference>
<reference evidence="4" key="1">
    <citation type="journal article" date="2020" name="Cell">
        <title>Large-Scale Comparative Analyses of Tick Genomes Elucidate Their Genetic Diversity and Vector Capacities.</title>
        <authorList>
            <consortium name="Tick Genome and Microbiome Consortium (TIGMIC)"/>
            <person name="Jia N."/>
            <person name="Wang J."/>
            <person name="Shi W."/>
            <person name="Du L."/>
            <person name="Sun Y."/>
            <person name="Zhan W."/>
            <person name="Jiang J.F."/>
            <person name="Wang Q."/>
            <person name="Zhang B."/>
            <person name="Ji P."/>
            <person name="Bell-Sakyi L."/>
            <person name="Cui X.M."/>
            <person name="Yuan T.T."/>
            <person name="Jiang B.G."/>
            <person name="Yang W.F."/>
            <person name="Lam T.T."/>
            <person name="Chang Q.C."/>
            <person name="Ding S.J."/>
            <person name="Wang X.J."/>
            <person name="Zhu J.G."/>
            <person name="Ruan X.D."/>
            <person name="Zhao L."/>
            <person name="Wei J.T."/>
            <person name="Ye R.Z."/>
            <person name="Que T.C."/>
            <person name="Du C.H."/>
            <person name="Zhou Y.H."/>
            <person name="Cheng J.X."/>
            <person name="Dai P.F."/>
            <person name="Guo W.B."/>
            <person name="Han X.H."/>
            <person name="Huang E.J."/>
            <person name="Li L.F."/>
            <person name="Wei W."/>
            <person name="Gao Y.C."/>
            <person name="Liu J.Z."/>
            <person name="Shao H.Z."/>
            <person name="Wang X."/>
            <person name="Wang C.C."/>
            <person name="Yang T.C."/>
            <person name="Huo Q.B."/>
            <person name="Li W."/>
            <person name="Chen H.Y."/>
            <person name="Chen S.E."/>
            <person name="Zhou L.G."/>
            <person name="Ni X.B."/>
            <person name="Tian J.H."/>
            <person name="Sheng Y."/>
            <person name="Liu T."/>
            <person name="Pan Y.S."/>
            <person name="Xia L.Y."/>
            <person name="Li J."/>
            <person name="Zhao F."/>
            <person name="Cao W.C."/>
        </authorList>
    </citation>
    <scope>NUCLEOTIDE SEQUENCE</scope>
    <source>
        <strain evidence="4">Rmic-2018</strain>
    </source>
</reference>
<dbReference type="AlphaFoldDB" id="A0A9J6E4H2"/>
<dbReference type="InterPro" id="IPR000863">
    <property type="entry name" value="Sulfotransferase_dom"/>
</dbReference>
<dbReference type="VEuPathDB" id="VectorBase:LOC119165669"/>
<protein>
    <recommendedName>
        <fullName evidence="3">Sulfotransferase domain-containing protein</fullName>
    </recommendedName>
</protein>
<organism evidence="4 5">
    <name type="scientific">Rhipicephalus microplus</name>
    <name type="common">Cattle tick</name>
    <name type="synonym">Boophilus microplus</name>
    <dbReference type="NCBI Taxonomy" id="6941"/>
    <lineage>
        <taxon>Eukaryota</taxon>
        <taxon>Metazoa</taxon>
        <taxon>Ecdysozoa</taxon>
        <taxon>Arthropoda</taxon>
        <taxon>Chelicerata</taxon>
        <taxon>Arachnida</taxon>
        <taxon>Acari</taxon>
        <taxon>Parasitiformes</taxon>
        <taxon>Ixodida</taxon>
        <taxon>Ixodoidea</taxon>
        <taxon>Ixodidae</taxon>
        <taxon>Rhipicephalinae</taxon>
        <taxon>Rhipicephalus</taxon>
        <taxon>Boophilus</taxon>
    </lineage>
</organism>
<keyword evidence="2" id="KW-0808">Transferase</keyword>
<accession>A0A9J6E4H2</accession>
<keyword evidence="5" id="KW-1185">Reference proteome</keyword>
<evidence type="ECO:0000259" key="3">
    <source>
        <dbReference type="Pfam" id="PF00685"/>
    </source>
</evidence>
<reference evidence="4" key="2">
    <citation type="submission" date="2021-09" db="EMBL/GenBank/DDBJ databases">
        <authorList>
            <person name="Jia N."/>
            <person name="Wang J."/>
            <person name="Shi W."/>
            <person name="Du L."/>
            <person name="Sun Y."/>
            <person name="Zhan W."/>
            <person name="Jiang J."/>
            <person name="Wang Q."/>
            <person name="Zhang B."/>
            <person name="Ji P."/>
            <person name="Sakyi L.B."/>
            <person name="Cui X."/>
            <person name="Yuan T."/>
            <person name="Jiang B."/>
            <person name="Yang W."/>
            <person name="Lam T.T.-Y."/>
            <person name="Chang Q."/>
            <person name="Ding S."/>
            <person name="Wang X."/>
            <person name="Zhu J."/>
            <person name="Ruan X."/>
            <person name="Zhao L."/>
            <person name="Wei J."/>
            <person name="Que T."/>
            <person name="Du C."/>
            <person name="Cheng J."/>
            <person name="Dai P."/>
            <person name="Han X."/>
            <person name="Huang E."/>
            <person name="Gao Y."/>
            <person name="Liu J."/>
            <person name="Shao H."/>
            <person name="Ye R."/>
            <person name="Li L."/>
            <person name="Wei W."/>
            <person name="Wang X."/>
            <person name="Wang C."/>
            <person name="Huo Q."/>
            <person name="Li W."/>
            <person name="Guo W."/>
            <person name="Chen H."/>
            <person name="Chen S."/>
            <person name="Zhou L."/>
            <person name="Zhou L."/>
            <person name="Ni X."/>
            <person name="Tian J."/>
            <person name="Zhou Y."/>
            <person name="Sheng Y."/>
            <person name="Liu T."/>
            <person name="Pan Y."/>
            <person name="Xia L."/>
            <person name="Li J."/>
            <person name="Zhao F."/>
            <person name="Cao W."/>
        </authorList>
    </citation>
    <scope>NUCLEOTIDE SEQUENCE</scope>
    <source>
        <strain evidence="4">Rmic-2018</strain>
        <tissue evidence="4">Larvae</tissue>
    </source>
</reference>
<dbReference type="InterPro" id="IPR027417">
    <property type="entry name" value="P-loop_NTPase"/>
</dbReference>
<evidence type="ECO:0000313" key="4">
    <source>
        <dbReference type="EMBL" id="KAH8029459.1"/>
    </source>
</evidence>